<organism evidence="1 2">
    <name type="scientific">Mya arenaria</name>
    <name type="common">Soft-shell clam</name>
    <dbReference type="NCBI Taxonomy" id="6604"/>
    <lineage>
        <taxon>Eukaryota</taxon>
        <taxon>Metazoa</taxon>
        <taxon>Spiralia</taxon>
        <taxon>Lophotrochozoa</taxon>
        <taxon>Mollusca</taxon>
        <taxon>Bivalvia</taxon>
        <taxon>Autobranchia</taxon>
        <taxon>Heteroconchia</taxon>
        <taxon>Euheterodonta</taxon>
        <taxon>Imparidentia</taxon>
        <taxon>Neoheterodontei</taxon>
        <taxon>Myida</taxon>
        <taxon>Myoidea</taxon>
        <taxon>Myidae</taxon>
        <taxon>Mya</taxon>
    </lineage>
</organism>
<dbReference type="EMBL" id="CP111016">
    <property type="protein sequence ID" value="WAR05132.1"/>
    <property type="molecule type" value="Genomic_DNA"/>
</dbReference>
<evidence type="ECO:0000313" key="2">
    <source>
        <dbReference type="Proteomes" id="UP001164746"/>
    </source>
</evidence>
<proteinExistence type="predicted"/>
<keyword evidence="2" id="KW-1185">Reference proteome</keyword>
<name>A0ABY7E852_MYAAR</name>
<sequence>MCIHPFYILVVDIQSLRKIMMYISDCPLQIVLPNLHNTIQCHLQHTCTGIECCIYVDILDRYVSVFLQVDTCNMRLIAGVENLMINESLLEFNYGSEKHIHLMGVFRMRFFFRKMA</sequence>
<dbReference type="Proteomes" id="UP001164746">
    <property type="component" value="Chromosome 5"/>
</dbReference>
<protein>
    <submittedName>
        <fullName evidence="1">Uncharacterized protein</fullName>
    </submittedName>
</protein>
<reference evidence="1" key="1">
    <citation type="submission" date="2022-11" db="EMBL/GenBank/DDBJ databases">
        <title>Centuries of genome instability and evolution in soft-shell clam transmissible cancer (bioRxiv).</title>
        <authorList>
            <person name="Hart S.F.M."/>
            <person name="Yonemitsu M.A."/>
            <person name="Giersch R.M."/>
            <person name="Beal B.F."/>
            <person name="Arriagada G."/>
            <person name="Davis B.W."/>
            <person name="Ostrander E.A."/>
            <person name="Goff S.P."/>
            <person name="Metzger M.J."/>
        </authorList>
    </citation>
    <scope>NUCLEOTIDE SEQUENCE</scope>
    <source>
        <strain evidence="1">MELC-2E11</strain>
        <tissue evidence="1">Siphon/mantle</tissue>
    </source>
</reference>
<evidence type="ECO:0000313" key="1">
    <source>
        <dbReference type="EMBL" id="WAR05132.1"/>
    </source>
</evidence>
<accession>A0ABY7E852</accession>
<gene>
    <name evidence="1" type="ORF">MAR_020501</name>
</gene>